<reference evidence="1" key="1">
    <citation type="submission" date="2015-01" db="EMBL/GenBank/DDBJ databases">
        <title>Transcriptome Assembly of Fopius arisanus.</title>
        <authorList>
            <person name="Geib S."/>
        </authorList>
    </citation>
    <scope>NUCLEOTIDE SEQUENCE</scope>
</reference>
<name>A0A0C9R5S6_9HYME</name>
<dbReference type="EMBL" id="GBYB01011654">
    <property type="protein sequence ID" value="JAG81421.1"/>
    <property type="molecule type" value="Transcribed_RNA"/>
</dbReference>
<organism evidence="1">
    <name type="scientific">Fopius arisanus</name>
    <dbReference type="NCBI Taxonomy" id="64838"/>
    <lineage>
        <taxon>Eukaryota</taxon>
        <taxon>Metazoa</taxon>
        <taxon>Ecdysozoa</taxon>
        <taxon>Arthropoda</taxon>
        <taxon>Hexapoda</taxon>
        <taxon>Insecta</taxon>
        <taxon>Pterygota</taxon>
        <taxon>Neoptera</taxon>
        <taxon>Endopterygota</taxon>
        <taxon>Hymenoptera</taxon>
        <taxon>Apocrita</taxon>
        <taxon>Ichneumonoidea</taxon>
        <taxon>Braconidae</taxon>
        <taxon>Opiinae</taxon>
        <taxon>Fopius</taxon>
    </lineage>
</organism>
<evidence type="ECO:0000313" key="1">
    <source>
        <dbReference type="EMBL" id="JAG81421.1"/>
    </source>
</evidence>
<sequence length="107" mass="11883">FILEPYVSATTLPGKSPQSSSQKMLIFTFWWMTRQVSLAAKTHDSLKKIKPHHLVVAKALAFQPLFILIVETKQKIFQVCGEFTNGGLLYPQHGVPRADGIAGVFKG</sequence>
<dbReference type="AlphaFoldDB" id="A0A0C9R5S6"/>
<gene>
    <name evidence="1" type="ORF">g.38140</name>
</gene>
<feature type="non-terminal residue" evidence="1">
    <location>
        <position position="1"/>
    </location>
</feature>
<protein>
    <submittedName>
        <fullName evidence="1">ORF c21837_g1_i11|g.38140 c21837_g1_i11|m.3 8140 type:5prime_partial len:108 (-) protein</fullName>
    </submittedName>
</protein>
<accession>A0A0C9R5S6</accession>
<proteinExistence type="predicted"/>